<dbReference type="EMBL" id="JAEMUK010000006">
    <property type="protein sequence ID" value="MBJ7542515.1"/>
    <property type="molecule type" value="Genomic_DNA"/>
</dbReference>
<organism evidence="1 2">
    <name type="scientific">Rhodomicrobium udaipurense</name>
    <dbReference type="NCBI Taxonomy" id="1202716"/>
    <lineage>
        <taxon>Bacteria</taxon>
        <taxon>Pseudomonadati</taxon>
        <taxon>Pseudomonadota</taxon>
        <taxon>Alphaproteobacteria</taxon>
        <taxon>Hyphomicrobiales</taxon>
        <taxon>Hyphomicrobiaceae</taxon>
        <taxon>Rhodomicrobium</taxon>
    </lineage>
</organism>
<evidence type="ECO:0000313" key="2">
    <source>
        <dbReference type="Proteomes" id="UP000623250"/>
    </source>
</evidence>
<name>A0A8I1KG94_9HYPH</name>
<dbReference type="AlphaFoldDB" id="A0A8I1KG94"/>
<sequence length="226" mass="25992">MTYPRLPEPSEVAEHFAAALSQPQIIEEPYRRWRILNCMPEAMCTGILTLPIAPPVVTIDTKGARDTFNNQRIFFTPKMRELFPAMSVLSDAMQSPTVARQFAETCHVDVEGAYLRMEYIQDLDGMWLEPHRDIKEKLFSMVIYLCTGPYAKDWGTDIYDHDKQWCGRGTAEFNSAVIFISGPHSWHGFEPRPIHGVRRLMEINYVSPAWRDKDQLAFPDRPISLG</sequence>
<dbReference type="Gene3D" id="2.60.120.620">
    <property type="entry name" value="q2cbj1_9rhob like domain"/>
    <property type="match status" value="1"/>
</dbReference>
<gene>
    <name evidence="1" type="ORF">JDN41_02975</name>
</gene>
<reference evidence="1 2" key="1">
    <citation type="submission" date="2020-12" db="EMBL/GenBank/DDBJ databases">
        <title>Revised draft genomes of Rhodomicrobium vannielii ATCC 17100 and Rhodomicrobium udaipurense JA643.</title>
        <authorList>
            <person name="Conners E.M."/>
            <person name="Davenport E.J."/>
            <person name="Bose A."/>
        </authorList>
    </citation>
    <scope>NUCLEOTIDE SEQUENCE [LARGE SCALE GENOMIC DNA]</scope>
    <source>
        <strain evidence="1 2">JA643</strain>
    </source>
</reference>
<proteinExistence type="predicted"/>
<dbReference type="RefSeq" id="WP_052037604.1">
    <property type="nucleotide sequence ID" value="NZ_JAEMUK010000006.1"/>
</dbReference>
<accession>A0A8I1KG94</accession>
<comment type="caution">
    <text evidence="1">The sequence shown here is derived from an EMBL/GenBank/DDBJ whole genome shotgun (WGS) entry which is preliminary data.</text>
</comment>
<keyword evidence="2" id="KW-1185">Reference proteome</keyword>
<evidence type="ECO:0000313" key="1">
    <source>
        <dbReference type="EMBL" id="MBJ7542515.1"/>
    </source>
</evidence>
<protein>
    <submittedName>
        <fullName evidence="1">2OG-Fe(II) oxygenase</fullName>
    </submittedName>
</protein>
<dbReference type="Proteomes" id="UP000623250">
    <property type="component" value="Unassembled WGS sequence"/>
</dbReference>